<comment type="caution">
    <text evidence="5">The sequence shown here is derived from an EMBL/GenBank/DDBJ whole genome shotgun (WGS) entry which is preliminary data.</text>
</comment>
<dbReference type="Gene3D" id="3.30.70.270">
    <property type="match status" value="1"/>
</dbReference>
<dbReference type="InterPro" id="IPR050469">
    <property type="entry name" value="Diguanylate_Cyclase"/>
</dbReference>
<keyword evidence="5" id="KW-0548">Nucleotidyltransferase</keyword>
<gene>
    <name evidence="5" type="ORF">QU481_01965</name>
</gene>
<dbReference type="InterPro" id="IPR029787">
    <property type="entry name" value="Nucleotide_cyclase"/>
</dbReference>
<evidence type="ECO:0000256" key="3">
    <source>
        <dbReference type="SAM" id="Phobius"/>
    </source>
</evidence>
<name>A0ABT7XJB2_9NEIS</name>
<comment type="catalytic activity">
    <reaction evidence="2">
        <text>2 GTP = 3',3'-c-di-GMP + 2 diphosphate</text>
        <dbReference type="Rhea" id="RHEA:24898"/>
        <dbReference type="ChEBI" id="CHEBI:33019"/>
        <dbReference type="ChEBI" id="CHEBI:37565"/>
        <dbReference type="ChEBI" id="CHEBI:58805"/>
        <dbReference type="EC" id="2.7.7.65"/>
    </reaction>
</comment>
<feature type="transmembrane region" description="Helical" evidence="3">
    <location>
        <begin position="165"/>
        <end position="184"/>
    </location>
</feature>
<evidence type="ECO:0000256" key="1">
    <source>
        <dbReference type="ARBA" id="ARBA00012528"/>
    </source>
</evidence>
<dbReference type="PROSITE" id="PS50887">
    <property type="entry name" value="GGDEF"/>
    <property type="match status" value="1"/>
</dbReference>
<sequence length="383" mass="43270">MLTTKIIWQRLLGLLPGEVTLNETRWLIRPCLHMPLMEQRRVRMIVNRVRLFATLFAALTPLWIIVDVLTLPFPLWLQLAILRLLATIAFGTLVMWHPQDGRLATAYQGMATLFAIPTLFYLISHLLLSHHQLQGISAAIGTGYAFLPFVLLAGFAIFPLTLFETLTFSAPVLCAYALALMFNWEEVSWPSFGGQFWLLFLLTGVASLASMSQLAFIIALVNQAIHDPLTGTFSRRSGEEMLNLHLSFARRNNSPFTVAFLDIDHFKSINDRFGHEFGDRVLQQLTQTVTHCLRRGDIVVRWGGEEFLLLLNNTDLHQAAHALERLRQHGLGMHPDGRQITASIGIAERIADGTDDWKVLVEKADTRMYLAKQGGRDRLVFEG</sequence>
<evidence type="ECO:0000256" key="2">
    <source>
        <dbReference type="ARBA" id="ARBA00034247"/>
    </source>
</evidence>
<dbReference type="InterPro" id="IPR000160">
    <property type="entry name" value="GGDEF_dom"/>
</dbReference>
<dbReference type="Proteomes" id="UP001168540">
    <property type="component" value="Unassembled WGS sequence"/>
</dbReference>
<feature type="transmembrane region" description="Helical" evidence="3">
    <location>
        <begin position="103"/>
        <end position="123"/>
    </location>
</feature>
<keyword evidence="6" id="KW-1185">Reference proteome</keyword>
<dbReference type="RefSeq" id="WP_289828189.1">
    <property type="nucleotide sequence ID" value="NZ_JAUEDK010000002.1"/>
</dbReference>
<accession>A0ABT7XJB2</accession>
<proteinExistence type="predicted"/>
<dbReference type="EC" id="2.7.7.65" evidence="1"/>
<evidence type="ECO:0000313" key="6">
    <source>
        <dbReference type="Proteomes" id="UP001168540"/>
    </source>
</evidence>
<feature type="transmembrane region" description="Helical" evidence="3">
    <location>
        <begin position="196"/>
        <end position="221"/>
    </location>
</feature>
<dbReference type="SUPFAM" id="SSF55073">
    <property type="entry name" value="Nucleotide cyclase"/>
    <property type="match status" value="1"/>
</dbReference>
<evidence type="ECO:0000313" key="5">
    <source>
        <dbReference type="EMBL" id="MDN0073659.1"/>
    </source>
</evidence>
<dbReference type="Pfam" id="PF00990">
    <property type="entry name" value="GGDEF"/>
    <property type="match status" value="1"/>
</dbReference>
<dbReference type="GO" id="GO:0052621">
    <property type="term" value="F:diguanylate cyclase activity"/>
    <property type="evidence" value="ECO:0007669"/>
    <property type="project" value="UniProtKB-EC"/>
</dbReference>
<dbReference type="PANTHER" id="PTHR45138">
    <property type="entry name" value="REGULATORY COMPONENTS OF SENSORY TRANSDUCTION SYSTEM"/>
    <property type="match status" value="1"/>
</dbReference>
<reference evidence="5" key="1">
    <citation type="submission" date="2023-06" db="EMBL/GenBank/DDBJ databases">
        <authorList>
            <person name="Zhang S."/>
        </authorList>
    </citation>
    <scope>NUCLEOTIDE SEQUENCE</scope>
    <source>
        <strain evidence="5">SG2303</strain>
    </source>
</reference>
<organism evidence="5 6">
    <name type="scientific">Crenobacter oryzisoli</name>
    <dbReference type="NCBI Taxonomy" id="3056844"/>
    <lineage>
        <taxon>Bacteria</taxon>
        <taxon>Pseudomonadati</taxon>
        <taxon>Pseudomonadota</taxon>
        <taxon>Betaproteobacteria</taxon>
        <taxon>Neisseriales</taxon>
        <taxon>Neisseriaceae</taxon>
        <taxon>Crenobacter</taxon>
    </lineage>
</organism>
<dbReference type="NCBIfam" id="TIGR00254">
    <property type="entry name" value="GGDEF"/>
    <property type="match status" value="1"/>
</dbReference>
<feature type="domain" description="GGDEF" evidence="4">
    <location>
        <begin position="254"/>
        <end position="383"/>
    </location>
</feature>
<feature type="transmembrane region" description="Helical" evidence="3">
    <location>
        <begin position="49"/>
        <end position="69"/>
    </location>
</feature>
<dbReference type="InterPro" id="IPR043128">
    <property type="entry name" value="Rev_trsase/Diguanyl_cyclase"/>
</dbReference>
<keyword evidence="3" id="KW-0472">Membrane</keyword>
<protein>
    <recommendedName>
        <fullName evidence="1">diguanylate cyclase</fullName>
        <ecNumber evidence="1">2.7.7.65</ecNumber>
    </recommendedName>
</protein>
<dbReference type="PANTHER" id="PTHR45138:SF9">
    <property type="entry name" value="DIGUANYLATE CYCLASE DGCM-RELATED"/>
    <property type="match status" value="1"/>
</dbReference>
<dbReference type="SMART" id="SM00267">
    <property type="entry name" value="GGDEF"/>
    <property type="match status" value="1"/>
</dbReference>
<feature type="transmembrane region" description="Helical" evidence="3">
    <location>
        <begin position="75"/>
        <end position="96"/>
    </location>
</feature>
<keyword evidence="3" id="KW-0812">Transmembrane</keyword>
<evidence type="ECO:0000259" key="4">
    <source>
        <dbReference type="PROSITE" id="PS50887"/>
    </source>
</evidence>
<dbReference type="EMBL" id="JAUEDK010000002">
    <property type="protein sequence ID" value="MDN0073659.1"/>
    <property type="molecule type" value="Genomic_DNA"/>
</dbReference>
<dbReference type="CDD" id="cd01949">
    <property type="entry name" value="GGDEF"/>
    <property type="match status" value="1"/>
</dbReference>
<keyword evidence="5" id="KW-0808">Transferase</keyword>
<keyword evidence="3" id="KW-1133">Transmembrane helix</keyword>
<feature type="transmembrane region" description="Helical" evidence="3">
    <location>
        <begin position="135"/>
        <end position="158"/>
    </location>
</feature>